<name>A0A7W7W062_KITKI</name>
<proteinExistence type="predicted"/>
<evidence type="ECO:0000313" key="1">
    <source>
        <dbReference type="EMBL" id="MBB4928828.1"/>
    </source>
</evidence>
<dbReference type="Proteomes" id="UP000540506">
    <property type="component" value="Unassembled WGS sequence"/>
</dbReference>
<organism evidence="1 2">
    <name type="scientific">Kitasatospora kifunensis</name>
    <name type="common">Streptomyces kifunensis</name>
    <dbReference type="NCBI Taxonomy" id="58351"/>
    <lineage>
        <taxon>Bacteria</taxon>
        <taxon>Bacillati</taxon>
        <taxon>Actinomycetota</taxon>
        <taxon>Actinomycetes</taxon>
        <taxon>Kitasatosporales</taxon>
        <taxon>Streptomycetaceae</taxon>
        <taxon>Kitasatospora</taxon>
    </lineage>
</organism>
<dbReference type="AlphaFoldDB" id="A0A7W7W062"/>
<reference evidence="1 2" key="1">
    <citation type="submission" date="2020-08" db="EMBL/GenBank/DDBJ databases">
        <title>Sequencing the genomes of 1000 actinobacteria strains.</title>
        <authorList>
            <person name="Klenk H.-P."/>
        </authorList>
    </citation>
    <scope>NUCLEOTIDE SEQUENCE [LARGE SCALE GENOMIC DNA]</scope>
    <source>
        <strain evidence="1 2">DSM 41654</strain>
    </source>
</reference>
<dbReference type="RefSeq" id="WP_184946459.1">
    <property type="nucleotide sequence ID" value="NZ_JACHJV010000003.1"/>
</dbReference>
<sequence>MQSLPTGLAADHFEANQPSADDPYPSVFAQVQTPNGTGQIGVSMYPSNGPLNCSGDSTCHTDPAGDLVQVQHEAGNCIQDTIVTVQRREGFALAIQISSCLFAGNVPAVPALTQDQAVALASNPAIRAKMPASYVQAANTQYPDLPLV</sequence>
<accession>A0A7W7W062</accession>
<protein>
    <submittedName>
        <fullName evidence="1">Uncharacterized protein</fullName>
    </submittedName>
</protein>
<dbReference type="EMBL" id="JACHJV010000003">
    <property type="protein sequence ID" value="MBB4928828.1"/>
    <property type="molecule type" value="Genomic_DNA"/>
</dbReference>
<keyword evidence="2" id="KW-1185">Reference proteome</keyword>
<gene>
    <name evidence="1" type="ORF">FHR34_007925</name>
</gene>
<comment type="caution">
    <text evidence="1">The sequence shown here is derived from an EMBL/GenBank/DDBJ whole genome shotgun (WGS) entry which is preliminary data.</text>
</comment>
<evidence type="ECO:0000313" key="2">
    <source>
        <dbReference type="Proteomes" id="UP000540506"/>
    </source>
</evidence>